<dbReference type="Proteomes" id="UP001239111">
    <property type="component" value="Chromosome 3"/>
</dbReference>
<gene>
    <name evidence="1" type="ORF">QAD02_001074</name>
</gene>
<evidence type="ECO:0000313" key="1">
    <source>
        <dbReference type="EMBL" id="KAJ8669815.1"/>
    </source>
</evidence>
<organism evidence="1 2">
    <name type="scientific">Eretmocerus hayati</name>
    <dbReference type="NCBI Taxonomy" id="131215"/>
    <lineage>
        <taxon>Eukaryota</taxon>
        <taxon>Metazoa</taxon>
        <taxon>Ecdysozoa</taxon>
        <taxon>Arthropoda</taxon>
        <taxon>Hexapoda</taxon>
        <taxon>Insecta</taxon>
        <taxon>Pterygota</taxon>
        <taxon>Neoptera</taxon>
        <taxon>Endopterygota</taxon>
        <taxon>Hymenoptera</taxon>
        <taxon>Apocrita</taxon>
        <taxon>Proctotrupomorpha</taxon>
        <taxon>Chalcidoidea</taxon>
        <taxon>Aphelinidae</taxon>
        <taxon>Aphelininae</taxon>
        <taxon>Eretmocerus</taxon>
    </lineage>
</organism>
<protein>
    <submittedName>
        <fullName evidence="1">Uncharacterized protein</fullName>
    </submittedName>
</protein>
<proteinExistence type="predicted"/>
<sequence>MNNNSVEKPDPDNIKMFVGQVPKDLDENDLRTIFEEFGRVHQINVLRDKYTGSSKGTARLFIPFNQSSSKSICLLLNPSFQCSGIEASKAWDVRRTRRANNHGTLGKERRISELHKWDLKLLLGDYRTIAD</sequence>
<accession>A0ACC2NF84</accession>
<keyword evidence="2" id="KW-1185">Reference proteome</keyword>
<reference evidence="1" key="1">
    <citation type="submission" date="2023-04" db="EMBL/GenBank/DDBJ databases">
        <title>A chromosome-level genome assembly of the parasitoid wasp Eretmocerus hayati.</title>
        <authorList>
            <person name="Zhong Y."/>
            <person name="Liu S."/>
            <person name="Liu Y."/>
        </authorList>
    </citation>
    <scope>NUCLEOTIDE SEQUENCE</scope>
    <source>
        <strain evidence="1">ZJU_SS_LIU_2023</strain>
    </source>
</reference>
<evidence type="ECO:0000313" key="2">
    <source>
        <dbReference type="Proteomes" id="UP001239111"/>
    </source>
</evidence>
<dbReference type="EMBL" id="CM056743">
    <property type="protein sequence ID" value="KAJ8669815.1"/>
    <property type="molecule type" value="Genomic_DNA"/>
</dbReference>
<comment type="caution">
    <text evidence="1">The sequence shown here is derived from an EMBL/GenBank/DDBJ whole genome shotgun (WGS) entry which is preliminary data.</text>
</comment>
<name>A0ACC2NF84_9HYME</name>